<dbReference type="AlphaFoldDB" id="A0A9J6EGF6"/>
<feature type="compositionally biased region" description="Polar residues" evidence="1">
    <location>
        <begin position="175"/>
        <end position="187"/>
    </location>
</feature>
<name>A0A9J6EGF6_RHIMP</name>
<feature type="compositionally biased region" description="Basic and acidic residues" evidence="1">
    <location>
        <begin position="1"/>
        <end position="10"/>
    </location>
</feature>
<organism evidence="2 3">
    <name type="scientific">Rhipicephalus microplus</name>
    <name type="common">Cattle tick</name>
    <name type="synonym">Boophilus microplus</name>
    <dbReference type="NCBI Taxonomy" id="6941"/>
    <lineage>
        <taxon>Eukaryota</taxon>
        <taxon>Metazoa</taxon>
        <taxon>Ecdysozoa</taxon>
        <taxon>Arthropoda</taxon>
        <taxon>Chelicerata</taxon>
        <taxon>Arachnida</taxon>
        <taxon>Acari</taxon>
        <taxon>Parasitiformes</taxon>
        <taxon>Ixodida</taxon>
        <taxon>Ixodoidea</taxon>
        <taxon>Ixodidae</taxon>
        <taxon>Rhipicephalinae</taxon>
        <taxon>Rhipicephalus</taxon>
        <taxon>Boophilus</taxon>
    </lineage>
</organism>
<dbReference type="VEuPathDB" id="VectorBase:LOC119164887"/>
<gene>
    <name evidence="2" type="ORF">HPB51_008192</name>
</gene>
<feature type="compositionally biased region" description="Basic residues" evidence="1">
    <location>
        <begin position="630"/>
        <end position="641"/>
    </location>
</feature>
<keyword evidence="3" id="KW-1185">Reference proteome</keyword>
<feature type="compositionally biased region" description="Basic and acidic residues" evidence="1">
    <location>
        <begin position="421"/>
        <end position="430"/>
    </location>
</feature>
<feature type="region of interest" description="Disordered" evidence="1">
    <location>
        <begin position="421"/>
        <end position="457"/>
    </location>
</feature>
<evidence type="ECO:0000313" key="3">
    <source>
        <dbReference type="Proteomes" id="UP000821866"/>
    </source>
</evidence>
<dbReference type="Proteomes" id="UP000821866">
    <property type="component" value="Chromosome 2"/>
</dbReference>
<proteinExistence type="predicted"/>
<feature type="compositionally biased region" description="Basic and acidic residues" evidence="1">
    <location>
        <begin position="18"/>
        <end position="34"/>
    </location>
</feature>
<evidence type="ECO:0000313" key="2">
    <source>
        <dbReference type="EMBL" id="KAH8033197.1"/>
    </source>
</evidence>
<feature type="region of interest" description="Disordered" evidence="1">
    <location>
        <begin position="1"/>
        <end position="85"/>
    </location>
</feature>
<reference evidence="2" key="1">
    <citation type="journal article" date="2020" name="Cell">
        <title>Large-Scale Comparative Analyses of Tick Genomes Elucidate Their Genetic Diversity and Vector Capacities.</title>
        <authorList>
            <consortium name="Tick Genome and Microbiome Consortium (TIGMIC)"/>
            <person name="Jia N."/>
            <person name="Wang J."/>
            <person name="Shi W."/>
            <person name="Du L."/>
            <person name="Sun Y."/>
            <person name="Zhan W."/>
            <person name="Jiang J.F."/>
            <person name="Wang Q."/>
            <person name="Zhang B."/>
            <person name="Ji P."/>
            <person name="Bell-Sakyi L."/>
            <person name="Cui X.M."/>
            <person name="Yuan T.T."/>
            <person name="Jiang B.G."/>
            <person name="Yang W.F."/>
            <person name="Lam T.T."/>
            <person name="Chang Q.C."/>
            <person name="Ding S.J."/>
            <person name="Wang X.J."/>
            <person name="Zhu J.G."/>
            <person name="Ruan X.D."/>
            <person name="Zhao L."/>
            <person name="Wei J.T."/>
            <person name="Ye R.Z."/>
            <person name="Que T.C."/>
            <person name="Du C.H."/>
            <person name="Zhou Y.H."/>
            <person name="Cheng J.X."/>
            <person name="Dai P.F."/>
            <person name="Guo W.B."/>
            <person name="Han X.H."/>
            <person name="Huang E.J."/>
            <person name="Li L.F."/>
            <person name="Wei W."/>
            <person name="Gao Y.C."/>
            <person name="Liu J.Z."/>
            <person name="Shao H.Z."/>
            <person name="Wang X."/>
            <person name="Wang C.C."/>
            <person name="Yang T.C."/>
            <person name="Huo Q.B."/>
            <person name="Li W."/>
            <person name="Chen H.Y."/>
            <person name="Chen S.E."/>
            <person name="Zhou L.G."/>
            <person name="Ni X.B."/>
            <person name="Tian J.H."/>
            <person name="Sheng Y."/>
            <person name="Liu T."/>
            <person name="Pan Y.S."/>
            <person name="Xia L.Y."/>
            <person name="Li J."/>
            <person name="Zhao F."/>
            <person name="Cao W.C."/>
        </authorList>
    </citation>
    <scope>NUCLEOTIDE SEQUENCE</scope>
    <source>
        <strain evidence="2">Rmic-2018</strain>
    </source>
</reference>
<protein>
    <submittedName>
        <fullName evidence="2">Uncharacterized protein</fullName>
    </submittedName>
</protein>
<feature type="region of interest" description="Disordered" evidence="1">
    <location>
        <begin position="160"/>
        <end position="195"/>
    </location>
</feature>
<feature type="compositionally biased region" description="Low complexity" evidence="1">
    <location>
        <begin position="599"/>
        <end position="610"/>
    </location>
</feature>
<feature type="compositionally biased region" description="Polar residues" evidence="1">
    <location>
        <begin position="611"/>
        <end position="629"/>
    </location>
</feature>
<evidence type="ECO:0000256" key="1">
    <source>
        <dbReference type="SAM" id="MobiDB-lite"/>
    </source>
</evidence>
<sequence>MTSSSPERRVPSGSANQREGEACTEMRGERKEGTLETTPALPFHQWLPIAERTKGRLATKQVMSGDSEKEATALVPAQDAEEPSLSQVKEKMTLVLSAQDAKAPAVSPSEEDTSVVVLANGAEAPAVSQVEECLSPSDDLQSGVSPAKENVPAVVLAQDSEAHSGTPTAARMTKSPATSTSDPSPGTSLAERDEPVVPAECVASDISEEELWNLCLFLHCDPSGRPYRNEDFRDALKKLNLVKKVAGIGPLTFGRTWLVKMTTKNAWRMLKSYRTFKVKGLFCTVSDPGKRETLMKILNVPLWRSNSSLEHELYRHFGCTKTVTYFTSSCGEETAASTTRYFRVSLHKGMEMTDIPYLWSCFENEKYPIIVDGRVPMCSQCHNVGHGKRRCEKPPCTGCDRYLHDTCVSFRDECGHLTSDTEEKQKEGRGWHRARGFVYAGPPPPPPERPANNGQEPRCRLQNSMRLAPLVVYGRDKNLPERLKQHGKDVRKFYKESGAVAEHAETLDHKINFKATANLESEPKWRRRKEAREKTTGSAPSAWPFFVELHRFLGTLPINDRSLVQESCPSPRGNVDEVIRGMETGSSLSSDEDGATEGCSATDACSSASDLQQEPQPSTRQPGTSTSQPHGKRRAQKRKRMSTNEKFQSALLEQQAKLIAALETATQIEQDLRERQVATQEKLVDLFSKYFNK</sequence>
<feature type="region of interest" description="Disordered" evidence="1">
    <location>
        <begin position="584"/>
        <end position="648"/>
    </location>
</feature>
<reference evidence="2" key="2">
    <citation type="submission" date="2021-09" db="EMBL/GenBank/DDBJ databases">
        <authorList>
            <person name="Jia N."/>
            <person name="Wang J."/>
            <person name="Shi W."/>
            <person name="Du L."/>
            <person name="Sun Y."/>
            <person name="Zhan W."/>
            <person name="Jiang J."/>
            <person name="Wang Q."/>
            <person name="Zhang B."/>
            <person name="Ji P."/>
            <person name="Sakyi L.B."/>
            <person name="Cui X."/>
            <person name="Yuan T."/>
            <person name="Jiang B."/>
            <person name="Yang W."/>
            <person name="Lam T.T.-Y."/>
            <person name="Chang Q."/>
            <person name="Ding S."/>
            <person name="Wang X."/>
            <person name="Zhu J."/>
            <person name="Ruan X."/>
            <person name="Zhao L."/>
            <person name="Wei J."/>
            <person name="Que T."/>
            <person name="Du C."/>
            <person name="Cheng J."/>
            <person name="Dai P."/>
            <person name="Han X."/>
            <person name="Huang E."/>
            <person name="Gao Y."/>
            <person name="Liu J."/>
            <person name="Shao H."/>
            <person name="Ye R."/>
            <person name="Li L."/>
            <person name="Wei W."/>
            <person name="Wang X."/>
            <person name="Wang C."/>
            <person name="Huo Q."/>
            <person name="Li W."/>
            <person name="Guo W."/>
            <person name="Chen H."/>
            <person name="Chen S."/>
            <person name="Zhou L."/>
            <person name="Zhou L."/>
            <person name="Ni X."/>
            <person name="Tian J."/>
            <person name="Zhou Y."/>
            <person name="Sheng Y."/>
            <person name="Liu T."/>
            <person name="Pan Y."/>
            <person name="Xia L."/>
            <person name="Li J."/>
            <person name="Zhao F."/>
            <person name="Cao W."/>
        </authorList>
    </citation>
    <scope>NUCLEOTIDE SEQUENCE</scope>
    <source>
        <strain evidence="2">Rmic-2018</strain>
        <tissue evidence="2">Larvae</tissue>
    </source>
</reference>
<comment type="caution">
    <text evidence="2">The sequence shown here is derived from an EMBL/GenBank/DDBJ whole genome shotgun (WGS) entry which is preliminary data.</text>
</comment>
<dbReference type="EMBL" id="JABSTU010000004">
    <property type="protein sequence ID" value="KAH8033197.1"/>
    <property type="molecule type" value="Genomic_DNA"/>
</dbReference>
<accession>A0A9J6EGF6</accession>